<evidence type="ECO:0000256" key="2">
    <source>
        <dbReference type="SAM" id="SignalP"/>
    </source>
</evidence>
<dbReference type="PANTHER" id="PTHR30627:SF24">
    <property type="entry name" value="PENICILLIN-BINDING PROTEIN 4B"/>
    <property type="match status" value="1"/>
</dbReference>
<gene>
    <name evidence="4" type="ORF">CEY15_12505</name>
</gene>
<dbReference type="PROSITE" id="PS51257">
    <property type="entry name" value="PROKAR_LIPOPROTEIN"/>
    <property type="match status" value="1"/>
</dbReference>
<dbReference type="InterPro" id="IPR050515">
    <property type="entry name" value="Beta-lactam/transpept"/>
</dbReference>
<feature type="domain" description="Penicillin-binding protein transpeptidase" evidence="3">
    <location>
        <begin position="367"/>
        <end position="629"/>
    </location>
</feature>
<dbReference type="RefSeq" id="WP_095718718.1">
    <property type="nucleotide sequence ID" value="NZ_NTGA01000021.1"/>
</dbReference>
<name>A0A2A2WN95_9ACTN</name>
<dbReference type="InterPro" id="IPR012338">
    <property type="entry name" value="Beta-lactam/transpept-like"/>
</dbReference>
<dbReference type="GO" id="GO:0071555">
    <property type="term" value="P:cell wall organization"/>
    <property type="evidence" value="ECO:0007669"/>
    <property type="project" value="TreeGrafter"/>
</dbReference>
<proteinExistence type="predicted"/>
<feature type="chain" id="PRO_5012878315" evidence="2">
    <location>
        <begin position="37"/>
        <end position="651"/>
    </location>
</feature>
<protein>
    <submittedName>
        <fullName evidence="4">Penicillin-binding protein</fullName>
    </submittedName>
</protein>
<dbReference type="GO" id="GO:0008658">
    <property type="term" value="F:penicillin binding"/>
    <property type="evidence" value="ECO:0007669"/>
    <property type="project" value="InterPro"/>
</dbReference>
<dbReference type="Gene3D" id="3.40.710.10">
    <property type="entry name" value="DD-peptidase/beta-lactamase superfamily"/>
    <property type="match status" value="1"/>
</dbReference>
<feature type="compositionally biased region" description="Acidic residues" evidence="1">
    <location>
        <begin position="121"/>
        <end position="136"/>
    </location>
</feature>
<keyword evidence="2" id="KW-0732">Signal</keyword>
<feature type="compositionally biased region" description="Basic and acidic residues" evidence="1">
    <location>
        <begin position="94"/>
        <end position="105"/>
    </location>
</feature>
<organism evidence="4 5">
    <name type="scientific">Dietzia natronolimnaea</name>
    <dbReference type="NCBI Taxonomy" id="161920"/>
    <lineage>
        <taxon>Bacteria</taxon>
        <taxon>Bacillati</taxon>
        <taxon>Actinomycetota</taxon>
        <taxon>Actinomycetes</taxon>
        <taxon>Mycobacteriales</taxon>
        <taxon>Dietziaceae</taxon>
        <taxon>Dietzia</taxon>
    </lineage>
</organism>
<dbReference type="InterPro" id="IPR001460">
    <property type="entry name" value="PCN-bd_Tpept"/>
</dbReference>
<feature type="signal peptide" evidence="2">
    <location>
        <begin position="1"/>
        <end position="36"/>
    </location>
</feature>
<feature type="region of interest" description="Disordered" evidence="1">
    <location>
        <begin position="87"/>
        <end position="152"/>
    </location>
</feature>
<dbReference type="Proteomes" id="UP000218810">
    <property type="component" value="Unassembled WGS sequence"/>
</dbReference>
<evidence type="ECO:0000313" key="4">
    <source>
        <dbReference type="EMBL" id="PAY22699.1"/>
    </source>
</evidence>
<evidence type="ECO:0000313" key="5">
    <source>
        <dbReference type="Proteomes" id="UP000218810"/>
    </source>
</evidence>
<evidence type="ECO:0000259" key="3">
    <source>
        <dbReference type="Pfam" id="PF00905"/>
    </source>
</evidence>
<dbReference type="Pfam" id="PF00905">
    <property type="entry name" value="Transpeptidase"/>
    <property type="match status" value="1"/>
</dbReference>
<reference evidence="5" key="1">
    <citation type="submission" date="2017-09" db="EMBL/GenBank/DDBJ databases">
        <authorList>
            <person name="Zhang Y."/>
            <person name="Huang X."/>
            <person name="Liu J."/>
            <person name="Lu L."/>
            <person name="Peng K."/>
        </authorList>
    </citation>
    <scope>NUCLEOTIDE SEQUENCE [LARGE SCALE GENOMIC DNA]</scope>
    <source>
        <strain evidence="5">S-XJ-1</strain>
    </source>
</reference>
<dbReference type="SUPFAM" id="SSF56601">
    <property type="entry name" value="beta-lactamase/transpeptidase-like"/>
    <property type="match status" value="1"/>
</dbReference>
<comment type="caution">
    <text evidence="4">The sequence shown here is derived from an EMBL/GenBank/DDBJ whole genome shotgun (WGS) entry which is preliminary data.</text>
</comment>
<evidence type="ECO:0000256" key="1">
    <source>
        <dbReference type="SAM" id="MobiDB-lite"/>
    </source>
</evidence>
<dbReference type="EMBL" id="NTGA01000021">
    <property type="protein sequence ID" value="PAY22699.1"/>
    <property type="molecule type" value="Genomic_DNA"/>
</dbReference>
<dbReference type="OrthoDB" id="5241017at2"/>
<dbReference type="GO" id="GO:0005886">
    <property type="term" value="C:plasma membrane"/>
    <property type="evidence" value="ECO:0007669"/>
    <property type="project" value="TreeGrafter"/>
</dbReference>
<dbReference type="PANTHER" id="PTHR30627">
    <property type="entry name" value="PEPTIDOGLYCAN D,D-TRANSPEPTIDASE"/>
    <property type="match status" value="1"/>
</dbReference>
<sequence length="651" mass="66412">MTLRRHHTSGARRRPRPVAGLVAASLAVALTGSGCAALTGDTGSDELQQFLSTLSSGDLAGAAALTTDPVAAEETLEANVLAMGFTPTLSARTPDGDRRPDRDPVPVEITWDMGTSGNTQADDDQADDEQADDDEAGSAPVGGETAAETSPRIVTTTGEARTTRVGDDWKVEWAPTILDTRLEPGGTLSFSEILDYDTSVVDRTGEPLFQWTPVTAVTLAPDAVESADAVAALVGTVVPTITGRTIRDGMAEAGDQPYQVVALRPSDIDPIRDQLAAVAGVTLPEQGQLIRTDRNLDSPALTGLPSAWTEALQAQGGWTAEIVNPDAEPIELGSAPVGQVEDLVSTVQISMQRAAQQAVDASALGASIVAIQPSTGGILAVAQNSVADQQGPVSMQGRFPPGSTFKIVTTAAALEAGVVGPDEVVPCPASVTVSGRTIPNDDDFELGPVPLETAFARSCNTSQAVISDRLAPEAMRDTAARLGLGVGFFAPGLGVDTYTGSVPVTEQGPARVEAAIGQGEVLASPFGMAVMTASLANGGRMILPHVVDGMPATANDTPEPLDPGVVDTLRRYMEQTVRSGTATAANSIPGLGGKTGTAEVGTGPAHGWFVGSTGDIAVAVLIEGADSSGPAVAMAAQFLAAAGQPAPLARG</sequence>
<dbReference type="GO" id="GO:0071972">
    <property type="term" value="F:peptidoglycan L,D-transpeptidase activity"/>
    <property type="evidence" value="ECO:0007669"/>
    <property type="project" value="TreeGrafter"/>
</dbReference>
<dbReference type="AlphaFoldDB" id="A0A2A2WN95"/>
<accession>A0A2A2WN95</accession>
<keyword evidence="5" id="KW-1185">Reference proteome</keyword>